<dbReference type="PRINTS" id="PR00455">
    <property type="entry name" value="HTHTETR"/>
</dbReference>
<feature type="region of interest" description="Disordered" evidence="5">
    <location>
        <begin position="199"/>
        <end position="240"/>
    </location>
</feature>
<dbReference type="Gene3D" id="1.10.357.10">
    <property type="entry name" value="Tetracycline Repressor, domain 2"/>
    <property type="match status" value="1"/>
</dbReference>
<name>A0A2P8DQZ7_9ACTN</name>
<dbReference type="InterPro" id="IPR001647">
    <property type="entry name" value="HTH_TetR"/>
</dbReference>
<dbReference type="Pfam" id="PF21597">
    <property type="entry name" value="TetR_C_43"/>
    <property type="match status" value="1"/>
</dbReference>
<dbReference type="InterPro" id="IPR049445">
    <property type="entry name" value="TetR_SbtR-like_C"/>
</dbReference>
<dbReference type="GO" id="GO:0000976">
    <property type="term" value="F:transcription cis-regulatory region binding"/>
    <property type="evidence" value="ECO:0007669"/>
    <property type="project" value="TreeGrafter"/>
</dbReference>
<evidence type="ECO:0000256" key="3">
    <source>
        <dbReference type="ARBA" id="ARBA00023163"/>
    </source>
</evidence>
<dbReference type="SUPFAM" id="SSF46689">
    <property type="entry name" value="Homeodomain-like"/>
    <property type="match status" value="1"/>
</dbReference>
<keyword evidence="2 4" id="KW-0238">DNA-binding</keyword>
<dbReference type="AlphaFoldDB" id="A0A2P8DQZ7"/>
<dbReference type="Proteomes" id="UP000240542">
    <property type="component" value="Unassembled WGS sequence"/>
</dbReference>
<evidence type="ECO:0000256" key="5">
    <source>
        <dbReference type="SAM" id="MobiDB-lite"/>
    </source>
</evidence>
<dbReference type="PROSITE" id="PS50977">
    <property type="entry name" value="HTH_TETR_2"/>
    <property type="match status" value="1"/>
</dbReference>
<dbReference type="OrthoDB" id="9795011at2"/>
<dbReference type="SUPFAM" id="SSF48498">
    <property type="entry name" value="Tetracyclin repressor-like, C-terminal domain"/>
    <property type="match status" value="1"/>
</dbReference>
<sequence>MAEDTRGGLRADARRNRDRIVASARALFAEHGAKVPMEEIARCAGVGVGTLYRRFPDRESLLHAVSADAMRRMLATARAAAEEEPDGWHALVRYLRAYGELHNGALHASVDPEMHDRIRRGPDVTRDRRALLAVLTGIIERAHAEGALRRDVGLGDISSVFALHLHLPAGTGAEAARAAPRRLVELLIAGLRAPAAEPLPGPPMAAADLEPADPPAAAPRRGAPEGGGGPAGQTAVSSNL</sequence>
<evidence type="ECO:0000259" key="6">
    <source>
        <dbReference type="PROSITE" id="PS50977"/>
    </source>
</evidence>
<dbReference type="RefSeq" id="WP_106582016.1">
    <property type="nucleotide sequence ID" value="NZ_PYGA01000003.1"/>
</dbReference>
<gene>
    <name evidence="7" type="ORF">CLV63_103366</name>
</gene>
<dbReference type="Pfam" id="PF00440">
    <property type="entry name" value="TetR_N"/>
    <property type="match status" value="1"/>
</dbReference>
<evidence type="ECO:0000313" key="8">
    <source>
        <dbReference type="Proteomes" id="UP000240542"/>
    </source>
</evidence>
<dbReference type="EMBL" id="PYGA01000003">
    <property type="protein sequence ID" value="PSK99641.1"/>
    <property type="molecule type" value="Genomic_DNA"/>
</dbReference>
<keyword evidence="8" id="KW-1185">Reference proteome</keyword>
<keyword evidence="3" id="KW-0804">Transcription</keyword>
<evidence type="ECO:0000256" key="1">
    <source>
        <dbReference type="ARBA" id="ARBA00023015"/>
    </source>
</evidence>
<dbReference type="PANTHER" id="PTHR30055">
    <property type="entry name" value="HTH-TYPE TRANSCRIPTIONAL REGULATOR RUTR"/>
    <property type="match status" value="1"/>
</dbReference>
<organism evidence="7 8">
    <name type="scientific">Murinocardiopsis flavida</name>
    <dbReference type="NCBI Taxonomy" id="645275"/>
    <lineage>
        <taxon>Bacteria</taxon>
        <taxon>Bacillati</taxon>
        <taxon>Actinomycetota</taxon>
        <taxon>Actinomycetes</taxon>
        <taxon>Streptosporangiales</taxon>
        <taxon>Nocardiopsidaceae</taxon>
        <taxon>Murinocardiopsis</taxon>
    </lineage>
</organism>
<proteinExistence type="predicted"/>
<keyword evidence="1" id="KW-0805">Transcription regulation</keyword>
<evidence type="ECO:0000256" key="2">
    <source>
        <dbReference type="ARBA" id="ARBA00023125"/>
    </source>
</evidence>
<protein>
    <submittedName>
        <fullName evidence="7">TetR family transcriptional regulator</fullName>
    </submittedName>
</protein>
<comment type="caution">
    <text evidence="7">The sequence shown here is derived from an EMBL/GenBank/DDBJ whole genome shotgun (WGS) entry which is preliminary data.</text>
</comment>
<dbReference type="GO" id="GO:0003700">
    <property type="term" value="F:DNA-binding transcription factor activity"/>
    <property type="evidence" value="ECO:0007669"/>
    <property type="project" value="TreeGrafter"/>
</dbReference>
<feature type="DNA-binding region" description="H-T-H motif" evidence="4">
    <location>
        <begin position="36"/>
        <end position="55"/>
    </location>
</feature>
<accession>A0A2P8DQZ7</accession>
<evidence type="ECO:0000256" key="4">
    <source>
        <dbReference type="PROSITE-ProRule" id="PRU00335"/>
    </source>
</evidence>
<dbReference type="InterPro" id="IPR050109">
    <property type="entry name" value="HTH-type_TetR-like_transc_reg"/>
</dbReference>
<dbReference type="PANTHER" id="PTHR30055:SF234">
    <property type="entry name" value="HTH-TYPE TRANSCRIPTIONAL REGULATOR BETI"/>
    <property type="match status" value="1"/>
</dbReference>
<dbReference type="InterPro" id="IPR009057">
    <property type="entry name" value="Homeodomain-like_sf"/>
</dbReference>
<reference evidence="7 8" key="1">
    <citation type="submission" date="2018-03" db="EMBL/GenBank/DDBJ databases">
        <title>Genomic Encyclopedia of Archaeal and Bacterial Type Strains, Phase II (KMG-II): from individual species to whole genera.</title>
        <authorList>
            <person name="Goeker M."/>
        </authorList>
    </citation>
    <scope>NUCLEOTIDE SEQUENCE [LARGE SCALE GENOMIC DNA]</scope>
    <source>
        <strain evidence="7 8">DSM 45312</strain>
    </source>
</reference>
<feature type="domain" description="HTH tetR-type" evidence="6">
    <location>
        <begin position="14"/>
        <end position="73"/>
    </location>
</feature>
<evidence type="ECO:0000313" key="7">
    <source>
        <dbReference type="EMBL" id="PSK99641.1"/>
    </source>
</evidence>
<dbReference type="InterPro" id="IPR036271">
    <property type="entry name" value="Tet_transcr_reg_TetR-rel_C_sf"/>
</dbReference>